<dbReference type="Pfam" id="PF19031">
    <property type="entry name" value="Intu_longin_1"/>
    <property type="match status" value="1"/>
</dbReference>
<feature type="compositionally biased region" description="Polar residues" evidence="2">
    <location>
        <begin position="389"/>
        <end position="409"/>
    </location>
</feature>
<sequence>MPENDPASVIPAQLSFLAIYNPRLGPTDETIRDQVVFYTSRSARSRRREGSVVGDGDQDSKDQWNERLRQIGLAQGMVGFARNFSQGKAVDYVETEKSQIISHELEKDWWIQASIDLTRLPLDPASVSSSQRDASAPSFGYSSREMSPPHLLIQQLRRAHSAFLLHQDTTLDALYSRVDRPTFCGLIDNFWWRFAWSWEVLLSGNPAVDIYNGIKLSAGGELGIGVGEEEWGSGEREVLEDFVARTEGLLDLVVSRFGDPRPPIENLAAGNRPWDPLARGTDEDQWLGLGACPRPADGVVFSGVGAVSRPSLLRISHWMESIYRYGIDAYGVGEDPTSSRRRKRRRKQRGRLAGRDSSKQPASMTGHQAAAPDRPFSPGIPPPLVIGTAESSQAPQESSPHTSGESSPARSDRGSDWIGFRTETFVKYLTLGYGSSWGLSSGTASPHPRAEALKRGDRPPSPSKQTDSPADAQETMDEDMPQSNDSRKPQNHGRFLIGLHSDTDDQGKNTQEWAGITDDQAGVSKDIIKQRVLHVHLAELSEQNPTGRGFTRAIGLSMANLSRVQGSVKLQAVVYIHQPFMYTFLFDPSAPALSDSSLYYSISHQLSPLHKPLSNSTSPITAAMRIAMSDNALDINKRFSGKSQPVYNLVYDQTNLTIRSSIPNIPDLGYSINEPRDPATHPWSRVESLNIHHRLLSTHLETRSRPLEVERTCKTSRGWWIVWIRMSEPPRQDQESTNSNASIHTTDAHQEAFLIRRSSDSVSPSGHARSSSGTRFFRDLGGASSPGLQASRTDTGPGKLVEGLGLDARRYIENLLSLNR</sequence>
<keyword evidence="5" id="KW-1185">Reference proteome</keyword>
<accession>A0A317VTR1</accession>
<dbReference type="AlphaFoldDB" id="A0A317VTR1"/>
<feature type="domain" description="CCZ1/INTU/HSP4 first Longin" evidence="3">
    <location>
        <begin position="15"/>
        <end position="118"/>
    </location>
</feature>
<feature type="compositionally biased region" description="Polar residues" evidence="2">
    <location>
        <begin position="760"/>
        <end position="774"/>
    </location>
</feature>
<dbReference type="RefSeq" id="XP_025464220.1">
    <property type="nucleotide sequence ID" value="XM_025617384.1"/>
</dbReference>
<evidence type="ECO:0000259" key="3">
    <source>
        <dbReference type="Pfam" id="PF19031"/>
    </source>
</evidence>
<dbReference type="InterPro" id="IPR043987">
    <property type="entry name" value="CCZ1/INTU/HSP4_longin_1"/>
</dbReference>
<evidence type="ECO:0000256" key="2">
    <source>
        <dbReference type="SAM" id="MobiDB-lite"/>
    </source>
</evidence>
<dbReference type="GO" id="GO:0016192">
    <property type="term" value="P:vesicle-mediated transport"/>
    <property type="evidence" value="ECO:0007669"/>
    <property type="project" value="InterPro"/>
</dbReference>
<dbReference type="Proteomes" id="UP000246702">
    <property type="component" value="Unassembled WGS sequence"/>
</dbReference>
<feature type="region of interest" description="Disordered" evidence="2">
    <location>
        <begin position="756"/>
        <end position="800"/>
    </location>
</feature>
<dbReference type="OrthoDB" id="240546at2759"/>
<proteinExistence type="inferred from homology"/>
<dbReference type="InterPro" id="IPR013176">
    <property type="entry name" value="Ccz1"/>
</dbReference>
<dbReference type="EMBL" id="MSFK01000027">
    <property type="protein sequence ID" value="PWY76407.1"/>
    <property type="molecule type" value="Genomic_DNA"/>
</dbReference>
<evidence type="ECO:0000313" key="5">
    <source>
        <dbReference type="Proteomes" id="UP000246702"/>
    </source>
</evidence>
<protein>
    <recommendedName>
        <fullName evidence="3">CCZ1/INTU/HSP4 first Longin domain-containing protein</fullName>
    </recommendedName>
</protein>
<dbReference type="PANTHER" id="PTHR13056">
    <property type="entry name" value="VACUOLAR FUSION PROTEIN CCZ1 HOMOLOG-RELATED"/>
    <property type="match status" value="1"/>
</dbReference>
<dbReference type="STRING" id="1450535.A0A317VTR1"/>
<feature type="region of interest" description="Disordered" evidence="2">
    <location>
        <begin position="436"/>
        <end position="510"/>
    </location>
</feature>
<dbReference type="GO" id="GO:0035658">
    <property type="term" value="C:Mon1-Ccz1 complex"/>
    <property type="evidence" value="ECO:0007669"/>
    <property type="project" value="InterPro"/>
</dbReference>
<feature type="region of interest" description="Disordered" evidence="2">
    <location>
        <begin position="333"/>
        <end position="416"/>
    </location>
</feature>
<feature type="compositionally biased region" description="Basic and acidic residues" evidence="2">
    <location>
        <begin position="448"/>
        <end position="458"/>
    </location>
</feature>
<evidence type="ECO:0000313" key="4">
    <source>
        <dbReference type="EMBL" id="PWY76407.1"/>
    </source>
</evidence>
<comment type="similarity">
    <text evidence="1">Belongs to the CCZ1 family.</text>
</comment>
<comment type="caution">
    <text evidence="4">The sequence shown here is derived from an EMBL/GenBank/DDBJ whole genome shotgun (WGS) entry which is preliminary data.</text>
</comment>
<dbReference type="GeneID" id="37119527"/>
<gene>
    <name evidence="4" type="ORF">BO94DRAFT_626980</name>
</gene>
<feature type="compositionally biased region" description="Basic residues" evidence="2">
    <location>
        <begin position="339"/>
        <end position="352"/>
    </location>
</feature>
<reference evidence="4 5" key="1">
    <citation type="submission" date="2016-12" db="EMBL/GenBank/DDBJ databases">
        <title>The genomes of Aspergillus section Nigri reveals drivers in fungal speciation.</title>
        <authorList>
            <consortium name="DOE Joint Genome Institute"/>
            <person name="Vesth T.C."/>
            <person name="Nybo J."/>
            <person name="Theobald S."/>
            <person name="Brandl J."/>
            <person name="Frisvad J.C."/>
            <person name="Nielsen K.F."/>
            <person name="Lyhne E.K."/>
            <person name="Kogle M.E."/>
            <person name="Kuo A."/>
            <person name="Riley R."/>
            <person name="Clum A."/>
            <person name="Nolan M."/>
            <person name="Lipzen A."/>
            <person name="Salamov A."/>
            <person name="Henrissat B."/>
            <person name="Wiebenga A."/>
            <person name="De Vries R.P."/>
            <person name="Grigoriev I.V."/>
            <person name="Mortensen U.H."/>
            <person name="Andersen M.R."/>
            <person name="Baker S.E."/>
        </authorList>
    </citation>
    <scope>NUCLEOTIDE SEQUENCE [LARGE SCALE GENOMIC DNA]</scope>
    <source>
        <strain evidence="4 5">CBS 115572</strain>
    </source>
</reference>
<evidence type="ECO:0000256" key="1">
    <source>
        <dbReference type="ARBA" id="ARBA00005352"/>
    </source>
</evidence>
<dbReference type="PANTHER" id="PTHR13056:SF0">
    <property type="entry name" value="VACUOLAR FUSION PROTEIN CCZ1 HOMOLOG-RELATED"/>
    <property type="match status" value="1"/>
</dbReference>
<name>A0A317VTR1_9EURO</name>
<organism evidence="4 5">
    <name type="scientific">Aspergillus sclerotioniger CBS 115572</name>
    <dbReference type="NCBI Taxonomy" id="1450535"/>
    <lineage>
        <taxon>Eukaryota</taxon>
        <taxon>Fungi</taxon>
        <taxon>Dikarya</taxon>
        <taxon>Ascomycota</taxon>
        <taxon>Pezizomycotina</taxon>
        <taxon>Eurotiomycetes</taxon>
        <taxon>Eurotiomycetidae</taxon>
        <taxon>Eurotiales</taxon>
        <taxon>Aspergillaceae</taxon>
        <taxon>Aspergillus</taxon>
        <taxon>Aspergillus subgen. Circumdati</taxon>
    </lineage>
</organism>